<accession>A0A0D9VU32</accession>
<evidence type="ECO:0000256" key="1">
    <source>
        <dbReference type="SAM" id="MobiDB-lite"/>
    </source>
</evidence>
<sequence>MADGSCTYMPEMDDVHQWLPSEVLRDIGIADPAERRRLAVVEDLATRLAGVLGGDSHTVHTRQPPSSYHHPQVRGGAGAPAPFMPLPLMNAPAAPRQAQAMAGVGVRNTMVVRPAPALHHPRHLAPALSASHPHPLFRGAVAAGAAQPVAATRRGGTGFFLPRTSNAAAIPARHHAAARAPANNVPARQCQAQRRSRGGHELAAAAAMARRQYELIEQAMTANMVQTQQLAGAPELALPQEWSY</sequence>
<dbReference type="AlphaFoldDB" id="A0A0D9VU32"/>
<keyword evidence="3" id="KW-1185">Reference proteome</keyword>
<dbReference type="HOGENOM" id="CLU_091216_0_0_1"/>
<name>A0A0D9VU32_9ORYZ</name>
<reference evidence="2 3" key="1">
    <citation type="submission" date="2012-08" db="EMBL/GenBank/DDBJ databases">
        <title>Oryza genome evolution.</title>
        <authorList>
            <person name="Wing R.A."/>
        </authorList>
    </citation>
    <scope>NUCLEOTIDE SEQUENCE</scope>
</reference>
<reference evidence="2" key="3">
    <citation type="submission" date="2015-04" db="UniProtKB">
        <authorList>
            <consortium name="EnsemblPlants"/>
        </authorList>
    </citation>
    <scope>IDENTIFICATION</scope>
</reference>
<dbReference type="Gramene" id="LPERR03G15320.1">
    <property type="protein sequence ID" value="LPERR03G15320.1"/>
    <property type="gene ID" value="LPERR03G15320"/>
</dbReference>
<protein>
    <submittedName>
        <fullName evidence="2">Uncharacterized protein</fullName>
    </submittedName>
</protein>
<evidence type="ECO:0000313" key="2">
    <source>
        <dbReference type="EnsemblPlants" id="LPERR03G15320.1"/>
    </source>
</evidence>
<evidence type="ECO:0000313" key="3">
    <source>
        <dbReference type="Proteomes" id="UP000032180"/>
    </source>
</evidence>
<proteinExistence type="predicted"/>
<feature type="region of interest" description="Disordered" evidence="1">
    <location>
        <begin position="55"/>
        <end position="79"/>
    </location>
</feature>
<dbReference type="EnsemblPlants" id="LPERR03G15320.1">
    <property type="protein sequence ID" value="LPERR03G15320.1"/>
    <property type="gene ID" value="LPERR03G15320"/>
</dbReference>
<organism evidence="2 3">
    <name type="scientific">Leersia perrieri</name>
    <dbReference type="NCBI Taxonomy" id="77586"/>
    <lineage>
        <taxon>Eukaryota</taxon>
        <taxon>Viridiplantae</taxon>
        <taxon>Streptophyta</taxon>
        <taxon>Embryophyta</taxon>
        <taxon>Tracheophyta</taxon>
        <taxon>Spermatophyta</taxon>
        <taxon>Magnoliopsida</taxon>
        <taxon>Liliopsida</taxon>
        <taxon>Poales</taxon>
        <taxon>Poaceae</taxon>
        <taxon>BOP clade</taxon>
        <taxon>Oryzoideae</taxon>
        <taxon>Oryzeae</taxon>
        <taxon>Oryzinae</taxon>
        <taxon>Leersia</taxon>
    </lineage>
</organism>
<dbReference type="Proteomes" id="UP000032180">
    <property type="component" value="Chromosome 3"/>
</dbReference>
<reference evidence="3" key="2">
    <citation type="submission" date="2013-12" db="EMBL/GenBank/DDBJ databases">
        <authorList>
            <person name="Yu Y."/>
            <person name="Lee S."/>
            <person name="de Baynast K."/>
            <person name="Wissotski M."/>
            <person name="Liu L."/>
            <person name="Talag J."/>
            <person name="Goicoechea J."/>
            <person name="Angelova A."/>
            <person name="Jetty R."/>
            <person name="Kudrna D."/>
            <person name="Golser W."/>
            <person name="Rivera L."/>
            <person name="Zhang J."/>
            <person name="Wing R."/>
        </authorList>
    </citation>
    <scope>NUCLEOTIDE SEQUENCE</scope>
</reference>